<sequence>MSDVNWWLMALAFVLGVLLTLAFMIRRVTREVPIYAPLGRGPKGDVGAPTVDTSGASEASGASGAKAAGLAAGAGAGVAGAAAAAKATGGTGDVEIADEAPFGAGSVRLASGSATGPSGYTIKGNEDSMLYHTTESPSYEQTVAEVWFQKVEDAERAGFQRWDIRSQGNK</sequence>
<evidence type="ECO:0000313" key="1">
    <source>
        <dbReference type="EMBL" id="BBZ31812.1"/>
    </source>
</evidence>
<proteinExistence type="predicted"/>
<protein>
    <submittedName>
        <fullName evidence="1">Putative membrane protein ArfC</fullName>
    </submittedName>
</protein>
<organism evidence="1 2">
    <name type="scientific">Mycolicibacterium confluentis</name>
    <dbReference type="NCBI Taxonomy" id="28047"/>
    <lineage>
        <taxon>Bacteria</taxon>
        <taxon>Bacillati</taxon>
        <taxon>Actinomycetota</taxon>
        <taxon>Actinomycetes</taxon>
        <taxon>Mycobacteriales</taxon>
        <taxon>Mycobacteriaceae</taxon>
        <taxon>Mycolicibacterium</taxon>
    </lineage>
</organism>
<reference evidence="1" key="2">
    <citation type="submission" date="2020-02" db="EMBL/GenBank/DDBJ databases">
        <authorList>
            <person name="Matsumoto Y."/>
            <person name="Motooka D."/>
            <person name="Nakamura S."/>
        </authorList>
    </citation>
    <scope>NUCLEOTIDE SEQUENCE</scope>
    <source>
        <strain evidence="1">JCM 13671</strain>
    </source>
</reference>
<dbReference type="AlphaFoldDB" id="A0A7I7XSB3"/>
<gene>
    <name evidence="1" type="primary">arfC</name>
    <name evidence="1" type="ORF">MCNF_04170</name>
</gene>
<evidence type="ECO:0000313" key="2">
    <source>
        <dbReference type="Proteomes" id="UP000466931"/>
    </source>
</evidence>
<keyword evidence="2" id="KW-1185">Reference proteome</keyword>
<name>A0A7I7XSB3_9MYCO</name>
<accession>A0A7I7XSB3</accession>
<reference evidence="1" key="1">
    <citation type="journal article" date="2019" name="Emerg. Microbes Infect.">
        <title>Comprehensive subspecies identification of 175 nontuberculous mycobacteria species based on 7547 genomic profiles.</title>
        <authorList>
            <person name="Matsumoto Y."/>
            <person name="Kinjo T."/>
            <person name="Motooka D."/>
            <person name="Nabeya D."/>
            <person name="Jung N."/>
            <person name="Uechi K."/>
            <person name="Horii T."/>
            <person name="Iida T."/>
            <person name="Fujita J."/>
            <person name="Nakamura S."/>
        </authorList>
    </citation>
    <scope>NUCLEOTIDE SEQUENCE [LARGE SCALE GENOMIC DNA]</scope>
    <source>
        <strain evidence="1">JCM 13671</strain>
    </source>
</reference>
<dbReference type="RefSeq" id="WP_085155342.1">
    <property type="nucleotide sequence ID" value="NZ_AP022612.1"/>
</dbReference>
<dbReference type="EMBL" id="AP022612">
    <property type="protein sequence ID" value="BBZ31812.1"/>
    <property type="molecule type" value="Genomic_DNA"/>
</dbReference>
<dbReference type="OrthoDB" id="4871889at2"/>
<dbReference type="Proteomes" id="UP000466931">
    <property type="component" value="Chromosome"/>
</dbReference>